<sequence>MDFKRLAQKALRTGVKQGIGYMRRSGRDTTALKVVDSLLGDSGGRESTAKRGPQPGPHTKAKPAAGPAPASGAGSGEAVRSGLAHARSAPRSKPAQGFPKRPDGGYPGDYTGPVKPVYAPDLDGKADPGEIVWAWVPYEEDHSQGKDRPVLVIGHDGRWLLALMLTSKDNVPGGVGEVHEDDHGRYINVGSGDWDPQGRASEIRLDRVIRIEPGAVRREGAIMPMERFARVVESVG</sequence>
<dbReference type="Proteomes" id="UP001500984">
    <property type="component" value="Unassembled WGS sequence"/>
</dbReference>
<feature type="region of interest" description="Disordered" evidence="1">
    <location>
        <begin position="34"/>
        <end position="112"/>
    </location>
</feature>
<evidence type="ECO:0008006" key="4">
    <source>
        <dbReference type="Google" id="ProtNLM"/>
    </source>
</evidence>
<organism evidence="2 3">
    <name type="scientific">Brevibacterium salitolerans</name>
    <dbReference type="NCBI Taxonomy" id="1403566"/>
    <lineage>
        <taxon>Bacteria</taxon>
        <taxon>Bacillati</taxon>
        <taxon>Actinomycetota</taxon>
        <taxon>Actinomycetes</taxon>
        <taxon>Micrococcales</taxon>
        <taxon>Brevibacteriaceae</taxon>
        <taxon>Brevibacterium</taxon>
    </lineage>
</organism>
<gene>
    <name evidence="2" type="ORF">GCM10009823_07250</name>
</gene>
<proteinExistence type="predicted"/>
<reference evidence="2 3" key="1">
    <citation type="journal article" date="2019" name="Int. J. Syst. Evol. Microbiol.">
        <title>The Global Catalogue of Microorganisms (GCM) 10K type strain sequencing project: providing services to taxonomists for standard genome sequencing and annotation.</title>
        <authorList>
            <consortium name="The Broad Institute Genomics Platform"/>
            <consortium name="The Broad Institute Genome Sequencing Center for Infectious Disease"/>
            <person name="Wu L."/>
            <person name="Ma J."/>
        </authorList>
    </citation>
    <scope>NUCLEOTIDE SEQUENCE [LARGE SCALE GENOMIC DNA]</scope>
    <source>
        <strain evidence="2 3">JCM 15900</strain>
    </source>
</reference>
<evidence type="ECO:0000313" key="3">
    <source>
        <dbReference type="Proteomes" id="UP001500984"/>
    </source>
</evidence>
<dbReference type="InterPro" id="IPR003477">
    <property type="entry name" value="PemK-like"/>
</dbReference>
<name>A0ABN2WEH5_9MICO</name>
<evidence type="ECO:0000313" key="2">
    <source>
        <dbReference type="EMBL" id="GAA2090648.1"/>
    </source>
</evidence>
<dbReference type="Pfam" id="PF02452">
    <property type="entry name" value="PemK_toxin"/>
    <property type="match status" value="1"/>
</dbReference>
<dbReference type="SUPFAM" id="SSF50118">
    <property type="entry name" value="Cell growth inhibitor/plasmid maintenance toxic component"/>
    <property type="match status" value="1"/>
</dbReference>
<feature type="compositionally biased region" description="Low complexity" evidence="1">
    <location>
        <begin position="62"/>
        <end position="78"/>
    </location>
</feature>
<dbReference type="EMBL" id="BAAAPZ010000002">
    <property type="protein sequence ID" value="GAA2090648.1"/>
    <property type="molecule type" value="Genomic_DNA"/>
</dbReference>
<keyword evidence="3" id="KW-1185">Reference proteome</keyword>
<evidence type="ECO:0000256" key="1">
    <source>
        <dbReference type="SAM" id="MobiDB-lite"/>
    </source>
</evidence>
<comment type="caution">
    <text evidence="2">The sequence shown here is derived from an EMBL/GenBank/DDBJ whole genome shotgun (WGS) entry which is preliminary data.</text>
</comment>
<protein>
    <recommendedName>
        <fullName evidence="4">Type II toxin-antitoxin system PemK/MazF family toxin</fullName>
    </recommendedName>
</protein>
<dbReference type="RefSeq" id="WP_291798997.1">
    <property type="nucleotide sequence ID" value="NZ_BAAAPZ010000002.1"/>
</dbReference>
<accession>A0ABN2WEH5</accession>